<organism evidence="1">
    <name type="scientific">marine metagenome</name>
    <dbReference type="NCBI Taxonomy" id="408172"/>
    <lineage>
        <taxon>unclassified sequences</taxon>
        <taxon>metagenomes</taxon>
        <taxon>ecological metagenomes</taxon>
    </lineage>
</organism>
<reference evidence="1" key="1">
    <citation type="submission" date="2018-05" db="EMBL/GenBank/DDBJ databases">
        <authorList>
            <person name="Lanie J.A."/>
            <person name="Ng W.-L."/>
            <person name="Kazmierczak K.M."/>
            <person name="Andrzejewski T.M."/>
            <person name="Davidsen T.M."/>
            <person name="Wayne K.J."/>
            <person name="Tettelin H."/>
            <person name="Glass J.I."/>
            <person name="Rusch D."/>
            <person name="Podicherti R."/>
            <person name="Tsui H.-C.T."/>
            <person name="Winkler M.E."/>
        </authorList>
    </citation>
    <scope>NUCLEOTIDE SEQUENCE</scope>
</reference>
<evidence type="ECO:0000313" key="1">
    <source>
        <dbReference type="EMBL" id="SVB87639.1"/>
    </source>
</evidence>
<name>A0A382HKB8_9ZZZZ</name>
<dbReference type="AlphaFoldDB" id="A0A382HKB8"/>
<protein>
    <submittedName>
        <fullName evidence="1">Uncharacterized protein</fullName>
    </submittedName>
</protein>
<proteinExistence type="predicted"/>
<dbReference type="EMBL" id="UINC01061743">
    <property type="protein sequence ID" value="SVB87639.1"/>
    <property type="molecule type" value="Genomic_DNA"/>
</dbReference>
<sequence length="83" mass="9863">MNNILFSQMNIYENHSKERRRFVRRATKNAWKINKRLDKIVDLSQRYNCDCQPEDVAKILETIEKSVATAKERLTLLHENTKG</sequence>
<accession>A0A382HKB8</accession>
<gene>
    <name evidence="1" type="ORF">METZ01_LOCUS240493</name>
</gene>